<keyword evidence="1" id="KW-0472">Membrane</keyword>
<accession>A0A4Q7IJB0</accession>
<reference evidence="2 3" key="1">
    <citation type="submission" date="2018-01" db="EMBL/GenBank/DDBJ databases">
        <title>Co-occurrence of chitin degradation, pigmentation and bioactivity in marine Pseudoalteromonas.</title>
        <authorList>
            <person name="Paulsen S."/>
            <person name="Gram L."/>
            <person name="Machado H."/>
        </authorList>
    </citation>
    <scope>NUCLEOTIDE SEQUENCE [LARGE SCALE GENOMIC DNA]</scope>
    <source>
        <strain evidence="2 3">S3898</strain>
    </source>
</reference>
<organism evidence="2 3">
    <name type="scientific">Pseudoalteromonas phenolica</name>
    <dbReference type="NCBI Taxonomy" id="161398"/>
    <lineage>
        <taxon>Bacteria</taxon>
        <taxon>Pseudomonadati</taxon>
        <taxon>Pseudomonadota</taxon>
        <taxon>Gammaproteobacteria</taxon>
        <taxon>Alteromonadales</taxon>
        <taxon>Pseudoalteromonadaceae</taxon>
        <taxon>Pseudoalteromonas</taxon>
    </lineage>
</organism>
<gene>
    <name evidence="2" type="ORF">C1E23_18410</name>
</gene>
<keyword evidence="1" id="KW-0812">Transmembrane</keyword>
<dbReference type="Proteomes" id="UP000291338">
    <property type="component" value="Unassembled WGS sequence"/>
</dbReference>
<evidence type="ECO:0000256" key="1">
    <source>
        <dbReference type="SAM" id="Phobius"/>
    </source>
</evidence>
<name>A0A4Q7IJB0_9GAMM</name>
<sequence length="164" mass="18953">MSYSLFITRRFLANNASPISQQEWASIVTNMPDMVGTSKLKARNHDNDTIEIDLNDYIRWGNNDNAFYVRLLNGELEVSTPSDKAILKMHLLARALQAEVRGEDDELYEVPQEIIELSNEYRKEKRESSLIYQINQLAEQYSTFVVLCLISVILIVVILFHISR</sequence>
<dbReference type="AlphaFoldDB" id="A0A4Q7IJB0"/>
<protein>
    <submittedName>
        <fullName evidence="2">Uncharacterized protein</fullName>
    </submittedName>
</protein>
<proteinExistence type="predicted"/>
<keyword evidence="1" id="KW-1133">Transmembrane helix</keyword>
<feature type="transmembrane region" description="Helical" evidence="1">
    <location>
        <begin position="141"/>
        <end position="162"/>
    </location>
</feature>
<evidence type="ECO:0000313" key="3">
    <source>
        <dbReference type="Proteomes" id="UP000291338"/>
    </source>
</evidence>
<dbReference type="EMBL" id="PPSX01000086">
    <property type="protein sequence ID" value="RZQ51632.1"/>
    <property type="molecule type" value="Genomic_DNA"/>
</dbReference>
<comment type="caution">
    <text evidence="2">The sequence shown here is derived from an EMBL/GenBank/DDBJ whole genome shotgun (WGS) entry which is preliminary data.</text>
</comment>
<evidence type="ECO:0000313" key="2">
    <source>
        <dbReference type="EMBL" id="RZQ51632.1"/>
    </source>
</evidence>
<dbReference type="RefSeq" id="WP_130256967.1">
    <property type="nucleotide sequence ID" value="NZ_PPSX01000086.1"/>
</dbReference>